<keyword evidence="2 4" id="KW-0560">Oxidoreductase</keyword>
<dbReference type="FunFam" id="3.40.605.10:FF:000007">
    <property type="entry name" value="NAD/NADP-dependent betaine aldehyde dehydrogenase"/>
    <property type="match status" value="1"/>
</dbReference>
<dbReference type="RefSeq" id="WP_017525661.1">
    <property type="nucleotide sequence ID" value="NZ_JACCEX010000007.1"/>
</dbReference>
<evidence type="ECO:0000256" key="2">
    <source>
        <dbReference type="ARBA" id="ARBA00023002"/>
    </source>
</evidence>
<dbReference type="Gene3D" id="3.40.605.10">
    <property type="entry name" value="Aldehyde Dehydrogenase, Chain A, domain 1"/>
    <property type="match status" value="1"/>
</dbReference>
<sequence length="496" mass="53427">MNLADGFAAQVLSRAREETQDWKMLINNEWVAARSGATMASVNPAYDEEIARVPAGGAEDIELAVRAAKAAFPAWSRLHVDERAAYCKRFAQALRAEAREFGMLDAIDSGNPFLAMVDDAKKGASLHDFFAGLGMEIKGETIPTPGGGLDYTRLQPFGVVGRIIPFNHPISFGAGKLAPALIAGNTVVLKPADQTPLSALWLGKLVRECFPPGVVNIVTGDGPECGGALVAHKDVRRIAFTGSVETGRAITRQAGIKTLSLELGGKNPLVIYPDVDIEKVAAAAVAGMNFTRSQGQSCGSNSRVFVHASIKKDFMDAVVALTDRIAVGLPELEATQMGPVVTRRHYERVMSYIEAGRQEGARVVRGGGHAPGEALRKGCFVDVTVFDQVRHGMKIEQEEIFGPVMSVLEWTDEATMLEEVNDSEYGLCANIWTNDISTGLRMADAVECGYVWVNGHGGKRYKGAPFGGFKNSGIGREHSLEELLSYTQVKNINVTF</sequence>
<keyword evidence="7" id="KW-1185">Reference proteome</keyword>
<organism evidence="6 7">
    <name type="scientific">Pusillimonas noertemannii</name>
    <dbReference type="NCBI Taxonomy" id="305977"/>
    <lineage>
        <taxon>Bacteria</taxon>
        <taxon>Pseudomonadati</taxon>
        <taxon>Pseudomonadota</taxon>
        <taxon>Betaproteobacteria</taxon>
        <taxon>Burkholderiales</taxon>
        <taxon>Alcaligenaceae</taxon>
        <taxon>Pusillimonas</taxon>
    </lineage>
</organism>
<dbReference type="FunFam" id="3.40.309.10:FF:000012">
    <property type="entry name" value="Betaine aldehyde dehydrogenase"/>
    <property type="match status" value="1"/>
</dbReference>
<reference evidence="6 7" key="1">
    <citation type="submission" date="2018-04" db="EMBL/GenBank/DDBJ databases">
        <title>Genomic Encyclopedia of Type Strains, Phase IV (KMG-IV): sequencing the most valuable type-strain genomes for metagenomic binning, comparative biology and taxonomic classification.</title>
        <authorList>
            <person name="Goeker M."/>
        </authorList>
    </citation>
    <scope>NUCLEOTIDE SEQUENCE [LARGE SCALE GENOMIC DNA]</scope>
    <source>
        <strain evidence="6 7">DSM 10065</strain>
    </source>
</reference>
<comment type="similarity">
    <text evidence="1 4">Belongs to the aldehyde dehydrogenase family.</text>
</comment>
<dbReference type="InterPro" id="IPR016163">
    <property type="entry name" value="Ald_DH_C"/>
</dbReference>
<evidence type="ECO:0000313" key="7">
    <source>
        <dbReference type="Proteomes" id="UP000246145"/>
    </source>
</evidence>
<dbReference type="InterPro" id="IPR029510">
    <property type="entry name" value="Ald_DH_CS_GLU"/>
</dbReference>
<dbReference type="SUPFAM" id="SSF53720">
    <property type="entry name" value="ALDH-like"/>
    <property type="match status" value="1"/>
</dbReference>
<dbReference type="PROSITE" id="PS00687">
    <property type="entry name" value="ALDEHYDE_DEHYDR_GLU"/>
    <property type="match status" value="1"/>
</dbReference>
<dbReference type="STRING" id="1231391.GCA_000308195_03309"/>
<dbReference type="GO" id="GO:0016620">
    <property type="term" value="F:oxidoreductase activity, acting on the aldehyde or oxo group of donors, NAD or NADP as acceptor"/>
    <property type="evidence" value="ECO:0007669"/>
    <property type="project" value="InterPro"/>
</dbReference>
<dbReference type="Proteomes" id="UP000246145">
    <property type="component" value="Unassembled WGS sequence"/>
</dbReference>
<dbReference type="InterPro" id="IPR016161">
    <property type="entry name" value="Ald_DH/histidinol_DH"/>
</dbReference>
<evidence type="ECO:0000256" key="1">
    <source>
        <dbReference type="ARBA" id="ARBA00009986"/>
    </source>
</evidence>
<gene>
    <name evidence="6" type="ORF">C7440_3304</name>
</gene>
<proteinExistence type="inferred from homology"/>
<evidence type="ECO:0000256" key="4">
    <source>
        <dbReference type="RuleBase" id="RU003345"/>
    </source>
</evidence>
<dbReference type="PANTHER" id="PTHR11699">
    <property type="entry name" value="ALDEHYDE DEHYDROGENASE-RELATED"/>
    <property type="match status" value="1"/>
</dbReference>
<feature type="active site" evidence="3">
    <location>
        <position position="262"/>
    </location>
</feature>
<evidence type="ECO:0000256" key="3">
    <source>
        <dbReference type="PROSITE-ProRule" id="PRU10007"/>
    </source>
</evidence>
<accession>A0A2U1CIF5</accession>
<dbReference type="Gene3D" id="3.40.309.10">
    <property type="entry name" value="Aldehyde Dehydrogenase, Chain A, domain 2"/>
    <property type="match status" value="1"/>
</dbReference>
<evidence type="ECO:0000259" key="5">
    <source>
        <dbReference type="Pfam" id="PF00171"/>
    </source>
</evidence>
<protein>
    <submittedName>
        <fullName evidence="6">Acyl-CoA reductase-like NAD-dependent aldehyde dehydrogenase</fullName>
    </submittedName>
</protein>
<dbReference type="Pfam" id="PF00171">
    <property type="entry name" value="Aldedh"/>
    <property type="match status" value="1"/>
</dbReference>
<dbReference type="EMBL" id="QEKO01000006">
    <property type="protein sequence ID" value="PVY60800.1"/>
    <property type="molecule type" value="Genomic_DNA"/>
</dbReference>
<dbReference type="AlphaFoldDB" id="A0A2U1CIF5"/>
<feature type="domain" description="Aldehyde dehydrogenase" evidence="5">
    <location>
        <begin position="30"/>
        <end position="492"/>
    </location>
</feature>
<name>A0A2U1CIF5_9BURK</name>
<dbReference type="InterPro" id="IPR016162">
    <property type="entry name" value="Ald_DH_N"/>
</dbReference>
<evidence type="ECO:0000313" key="6">
    <source>
        <dbReference type="EMBL" id="PVY60800.1"/>
    </source>
</evidence>
<dbReference type="InterPro" id="IPR015590">
    <property type="entry name" value="Aldehyde_DH_dom"/>
</dbReference>
<comment type="caution">
    <text evidence="6">The sequence shown here is derived from an EMBL/GenBank/DDBJ whole genome shotgun (WGS) entry which is preliminary data.</text>
</comment>